<dbReference type="AlphaFoldDB" id="A0A3B0JRP2"/>
<proteinExistence type="predicted"/>
<keyword evidence="1" id="KW-0732">Signal</keyword>
<gene>
    <name evidence="2" type="ORF">DGUA_6G001340</name>
</gene>
<dbReference type="PANTHER" id="PTHR20898:SF0">
    <property type="entry name" value="DAEDALUS ON 3-RELATED"/>
    <property type="match status" value="1"/>
</dbReference>
<dbReference type="PANTHER" id="PTHR20898">
    <property type="entry name" value="DAEDALUS ON 3-RELATED-RELATED"/>
    <property type="match status" value="1"/>
</dbReference>
<evidence type="ECO:0000313" key="3">
    <source>
        <dbReference type="Proteomes" id="UP000268350"/>
    </source>
</evidence>
<dbReference type="Pfam" id="PF06477">
    <property type="entry name" value="DUF1091"/>
    <property type="match status" value="1"/>
</dbReference>
<reference evidence="3" key="1">
    <citation type="submission" date="2018-01" db="EMBL/GenBank/DDBJ databases">
        <authorList>
            <person name="Alioto T."/>
            <person name="Alioto T."/>
        </authorList>
    </citation>
    <scope>NUCLEOTIDE SEQUENCE [LARGE SCALE GENOMIC DNA]</scope>
</reference>
<dbReference type="Proteomes" id="UP000268350">
    <property type="component" value="Unassembled WGS sequence"/>
</dbReference>
<organism evidence="2 3">
    <name type="scientific">Drosophila guanche</name>
    <name type="common">Fruit fly</name>
    <dbReference type="NCBI Taxonomy" id="7266"/>
    <lineage>
        <taxon>Eukaryota</taxon>
        <taxon>Metazoa</taxon>
        <taxon>Ecdysozoa</taxon>
        <taxon>Arthropoda</taxon>
        <taxon>Hexapoda</taxon>
        <taxon>Insecta</taxon>
        <taxon>Pterygota</taxon>
        <taxon>Neoptera</taxon>
        <taxon>Endopterygota</taxon>
        <taxon>Diptera</taxon>
        <taxon>Brachycera</taxon>
        <taxon>Muscomorpha</taxon>
        <taxon>Ephydroidea</taxon>
        <taxon>Drosophilidae</taxon>
        <taxon>Drosophila</taxon>
        <taxon>Sophophora</taxon>
    </lineage>
</organism>
<evidence type="ECO:0000313" key="2">
    <source>
        <dbReference type="EMBL" id="SPP73798.1"/>
    </source>
</evidence>
<accession>A0A3B0JRP2</accession>
<feature type="chain" id="PRO_5017478934" evidence="1">
    <location>
        <begin position="20"/>
        <end position="184"/>
    </location>
</feature>
<evidence type="ECO:0000256" key="1">
    <source>
        <dbReference type="SAM" id="SignalP"/>
    </source>
</evidence>
<dbReference type="OrthoDB" id="7817040at2759"/>
<protein>
    <submittedName>
        <fullName evidence="2">Uncharacterized protein</fullName>
    </submittedName>
</protein>
<sequence>MMILAILWILLLASPQAESKFKSLHCNSFDMDYGEFLLCKIQAINRYRNSISISYLNKHTVPSHLTVRLEFFKRANGWRPFLYNITLNVCDFLNRNKTKPNSHNRMIFRLAVAYLIPYITRSYSCPFMANQVLKLVKLEFDVEKFRTRFPIETGEYALQFSLYHKKILKYTVNGSMEYSNYREH</sequence>
<name>A0A3B0JRP2_DROGU</name>
<dbReference type="EMBL" id="OUUW01000001">
    <property type="protein sequence ID" value="SPP73798.1"/>
    <property type="molecule type" value="Genomic_DNA"/>
</dbReference>
<dbReference type="OMA" id="KHTVPSH"/>
<feature type="signal peptide" evidence="1">
    <location>
        <begin position="1"/>
        <end position="19"/>
    </location>
</feature>
<dbReference type="InterPro" id="IPR010512">
    <property type="entry name" value="DUF1091"/>
</dbReference>
<keyword evidence="3" id="KW-1185">Reference proteome</keyword>